<reference evidence="2" key="1">
    <citation type="submission" date="2020-08" db="EMBL/GenBank/DDBJ databases">
        <title>Genome public.</title>
        <authorList>
            <person name="Liu C."/>
            <person name="Sun Q."/>
        </authorList>
    </citation>
    <scope>NUCLEOTIDE SEQUENCE</scope>
    <source>
        <strain evidence="2">NSJ-12</strain>
    </source>
</reference>
<keyword evidence="3" id="KW-1185">Reference proteome</keyword>
<dbReference type="InterPro" id="IPR036163">
    <property type="entry name" value="HMA_dom_sf"/>
</dbReference>
<dbReference type="EMBL" id="JACRSY010000014">
    <property type="protein sequence ID" value="MBC8579886.1"/>
    <property type="molecule type" value="Genomic_DNA"/>
</dbReference>
<dbReference type="Pfam" id="PF00403">
    <property type="entry name" value="HMA"/>
    <property type="match status" value="1"/>
</dbReference>
<evidence type="ECO:0000313" key="3">
    <source>
        <dbReference type="Proteomes" id="UP000655830"/>
    </source>
</evidence>
<dbReference type="AlphaFoldDB" id="A0A926EHT4"/>
<dbReference type="SUPFAM" id="SSF55008">
    <property type="entry name" value="HMA, heavy metal-associated domain"/>
    <property type="match status" value="1"/>
</dbReference>
<dbReference type="GO" id="GO:0046872">
    <property type="term" value="F:metal ion binding"/>
    <property type="evidence" value="ECO:0007669"/>
    <property type="project" value="InterPro"/>
</dbReference>
<dbReference type="Gene3D" id="3.30.70.100">
    <property type="match status" value="1"/>
</dbReference>
<dbReference type="InterPro" id="IPR006121">
    <property type="entry name" value="HMA_dom"/>
</dbReference>
<gene>
    <name evidence="2" type="ORF">H8718_10140</name>
</gene>
<dbReference type="PROSITE" id="PS50846">
    <property type="entry name" value="HMA_2"/>
    <property type="match status" value="1"/>
</dbReference>
<accession>A0A926EHT4</accession>
<feature type="domain" description="HMA" evidence="1">
    <location>
        <begin position="1"/>
        <end position="55"/>
    </location>
</feature>
<comment type="caution">
    <text evidence="2">The sequence shown here is derived from an EMBL/GenBank/DDBJ whole genome shotgun (WGS) entry which is preliminary data.</text>
</comment>
<sequence length="59" mass="6281">MSCAHCVGHIEEALEGLSGVTNIEVKLDEKAAYVEGTVSDESVRVAIEEAGYNVLSIED</sequence>
<evidence type="ECO:0000313" key="2">
    <source>
        <dbReference type="EMBL" id="MBC8579886.1"/>
    </source>
</evidence>
<organism evidence="2 3">
    <name type="scientific">Zhenhengia yiwuensis</name>
    <dbReference type="NCBI Taxonomy" id="2763666"/>
    <lineage>
        <taxon>Bacteria</taxon>
        <taxon>Bacillati</taxon>
        <taxon>Bacillota</taxon>
        <taxon>Clostridia</taxon>
        <taxon>Lachnospirales</taxon>
        <taxon>Lachnospiraceae</taxon>
        <taxon>Zhenhengia</taxon>
    </lineage>
</organism>
<dbReference type="Proteomes" id="UP000655830">
    <property type="component" value="Unassembled WGS sequence"/>
</dbReference>
<protein>
    <submittedName>
        <fullName evidence="2">Cation transporter</fullName>
    </submittedName>
</protein>
<evidence type="ECO:0000259" key="1">
    <source>
        <dbReference type="PROSITE" id="PS50846"/>
    </source>
</evidence>
<name>A0A926EHT4_9FIRM</name>
<proteinExistence type="predicted"/>
<dbReference type="CDD" id="cd00371">
    <property type="entry name" value="HMA"/>
    <property type="match status" value="1"/>
</dbReference>